<accession>A0ACB0LA37</accession>
<dbReference type="EMBL" id="CASHSV030000513">
    <property type="protein sequence ID" value="CAJ2665470.1"/>
    <property type="molecule type" value="Genomic_DNA"/>
</dbReference>
<dbReference type="Proteomes" id="UP001177021">
    <property type="component" value="Unassembled WGS sequence"/>
</dbReference>
<comment type="caution">
    <text evidence="1">The sequence shown here is derived from an EMBL/GenBank/DDBJ whole genome shotgun (WGS) entry which is preliminary data.</text>
</comment>
<evidence type="ECO:0000313" key="1">
    <source>
        <dbReference type="EMBL" id="CAJ2665470.1"/>
    </source>
</evidence>
<name>A0ACB0LA37_TRIPR</name>
<proteinExistence type="predicted"/>
<sequence>MDRRYCYKDLLPFMVLVGNECIITGVYTLFKAATLQGMSKYVFVAYSYTVSTIFLFPVYFFYRRSRVVPQLRFSILFKIALLGVIGCSAQIMGYAGISYSSPTLSSAIGNLIPAFTFMLAAICRMEKLAIKSRTTQAKVLGSIISISGAFIVTFYKGKSIIIAHISSSFYLQHSSNGILASVDINWSIGGLLLTVSNILLTIWFIAQVEIMKEFPDELTLVFFHNLFATILALGVGLLAETNSSLWNIRLDISLISIVCTGIFGKFLSSAVYAWAIHLKGPVYATMFKPLSIIIAVVMGMVFLGDTLHIGSIIGATVISIGLYAVLWGKTSEDIKKDIVGTFESPENAPLLQGYRTYQTFEKKTVANV</sequence>
<reference evidence="1" key="1">
    <citation type="submission" date="2023-10" db="EMBL/GenBank/DDBJ databases">
        <authorList>
            <person name="Rodriguez Cubillos JULIANA M."/>
            <person name="De Vega J."/>
        </authorList>
    </citation>
    <scope>NUCLEOTIDE SEQUENCE</scope>
</reference>
<gene>
    <name evidence="1" type="ORF">MILVUS5_LOCUS30447</name>
</gene>
<evidence type="ECO:0000313" key="2">
    <source>
        <dbReference type="Proteomes" id="UP001177021"/>
    </source>
</evidence>
<keyword evidence="2" id="KW-1185">Reference proteome</keyword>
<organism evidence="1 2">
    <name type="scientific">Trifolium pratense</name>
    <name type="common">Red clover</name>
    <dbReference type="NCBI Taxonomy" id="57577"/>
    <lineage>
        <taxon>Eukaryota</taxon>
        <taxon>Viridiplantae</taxon>
        <taxon>Streptophyta</taxon>
        <taxon>Embryophyta</taxon>
        <taxon>Tracheophyta</taxon>
        <taxon>Spermatophyta</taxon>
        <taxon>Magnoliopsida</taxon>
        <taxon>eudicotyledons</taxon>
        <taxon>Gunneridae</taxon>
        <taxon>Pentapetalae</taxon>
        <taxon>rosids</taxon>
        <taxon>fabids</taxon>
        <taxon>Fabales</taxon>
        <taxon>Fabaceae</taxon>
        <taxon>Papilionoideae</taxon>
        <taxon>50 kb inversion clade</taxon>
        <taxon>NPAAA clade</taxon>
        <taxon>Hologalegina</taxon>
        <taxon>IRL clade</taxon>
        <taxon>Trifolieae</taxon>
        <taxon>Trifolium</taxon>
    </lineage>
</organism>
<protein>
    <submittedName>
        <fullName evidence="1">Uncharacterized protein</fullName>
    </submittedName>
</protein>